<evidence type="ECO:0000313" key="1">
    <source>
        <dbReference type="EMBL" id="ABE75539.1"/>
    </source>
</evidence>
<dbReference type="AlphaFoldDB" id="Q1Q9W4"/>
<keyword evidence="2" id="KW-1185">Reference proteome</keyword>
<dbReference type="Proteomes" id="UP000002425">
    <property type="component" value="Chromosome"/>
</dbReference>
<proteinExistence type="predicted"/>
<sequence length="79" mass="9118">MFIINFGHSRFTDTRYSYQICNFHSARSLILFDKCLMIGMITIPINSDDVGIWLPVYIGETLAMTTRFVFTCDGLLEEL</sequence>
<dbReference type="KEGG" id="pcr:Pcryo_1762"/>
<name>Q1Q9W4_PSYCK</name>
<reference evidence="1" key="1">
    <citation type="submission" date="2006-03" db="EMBL/GenBank/DDBJ databases">
        <title>Complete sequence of chromosome of Psychrobacter cryohalolentis K5.</title>
        <authorList>
            <consortium name="US DOE Joint Genome Institute"/>
            <person name="Copeland A."/>
            <person name="Lucas S."/>
            <person name="Lapidus A."/>
            <person name="Barry K."/>
            <person name="Detter J.C."/>
            <person name="Glavina del Rio T."/>
            <person name="Hammon N."/>
            <person name="Israni S."/>
            <person name="Dalin E."/>
            <person name="Tice H."/>
            <person name="Pitluck S."/>
            <person name="Brettin T."/>
            <person name="Bruce D."/>
            <person name="Han C."/>
            <person name="Tapia R."/>
            <person name="Sims D.R."/>
            <person name="Gilna P."/>
            <person name="Schmutz J."/>
            <person name="Larimer F."/>
            <person name="Land M."/>
            <person name="Hauser L."/>
            <person name="Kyrpides N."/>
            <person name="Kim E."/>
            <person name="Richardson P."/>
        </authorList>
    </citation>
    <scope>NUCLEOTIDE SEQUENCE</scope>
    <source>
        <strain evidence="1">K5</strain>
    </source>
</reference>
<dbReference type="EMBL" id="CP000323">
    <property type="protein sequence ID" value="ABE75539.1"/>
    <property type="molecule type" value="Genomic_DNA"/>
</dbReference>
<evidence type="ECO:0000313" key="2">
    <source>
        <dbReference type="Proteomes" id="UP000002425"/>
    </source>
</evidence>
<accession>Q1Q9W4</accession>
<protein>
    <submittedName>
        <fullName evidence="1">Uncharacterized protein</fullName>
    </submittedName>
</protein>
<gene>
    <name evidence="1" type="ordered locus">Pcryo_1762</name>
</gene>
<organism evidence="1 2">
    <name type="scientific">Psychrobacter cryohalolentis (strain ATCC BAA-1226 / DSM 17306 / VKM B-2378 / K5)</name>
    <dbReference type="NCBI Taxonomy" id="335284"/>
    <lineage>
        <taxon>Bacteria</taxon>
        <taxon>Pseudomonadati</taxon>
        <taxon>Pseudomonadota</taxon>
        <taxon>Gammaproteobacteria</taxon>
        <taxon>Moraxellales</taxon>
        <taxon>Moraxellaceae</taxon>
        <taxon>Psychrobacter</taxon>
    </lineage>
</organism>
<dbReference type="HOGENOM" id="CLU_2603466_0_0_6"/>